<feature type="transmembrane region" description="Helical" evidence="7">
    <location>
        <begin position="167"/>
        <end position="190"/>
    </location>
</feature>
<protein>
    <submittedName>
        <fullName evidence="9">Cation transporter</fullName>
    </submittedName>
</protein>
<organism evidence="9 10">
    <name type="scientific">Methylobacterium aquaticum</name>
    <dbReference type="NCBI Taxonomy" id="270351"/>
    <lineage>
        <taxon>Bacteria</taxon>
        <taxon>Pseudomonadati</taxon>
        <taxon>Pseudomonadota</taxon>
        <taxon>Alphaproteobacteria</taxon>
        <taxon>Hyphomicrobiales</taxon>
        <taxon>Methylobacteriaceae</taxon>
        <taxon>Methylobacterium</taxon>
    </lineage>
</organism>
<evidence type="ECO:0000256" key="4">
    <source>
        <dbReference type="ARBA" id="ARBA00022989"/>
    </source>
</evidence>
<dbReference type="Gene3D" id="1.20.1510.10">
    <property type="entry name" value="Cation efflux protein transmembrane domain"/>
    <property type="match status" value="1"/>
</dbReference>
<evidence type="ECO:0000256" key="6">
    <source>
        <dbReference type="SAM" id="MobiDB-lite"/>
    </source>
</evidence>
<dbReference type="InterPro" id="IPR036837">
    <property type="entry name" value="Cation_efflux_CTD_sf"/>
</dbReference>
<keyword evidence="3 7" id="KW-0812">Transmembrane</keyword>
<feature type="transmembrane region" description="Helical" evidence="7">
    <location>
        <begin position="202"/>
        <end position="220"/>
    </location>
</feature>
<dbReference type="GO" id="GO:0016020">
    <property type="term" value="C:membrane"/>
    <property type="evidence" value="ECO:0007669"/>
    <property type="project" value="UniProtKB-SubCell"/>
</dbReference>
<keyword evidence="4 7" id="KW-1133">Transmembrane helix</keyword>
<evidence type="ECO:0000256" key="7">
    <source>
        <dbReference type="SAM" id="Phobius"/>
    </source>
</evidence>
<accession>A0A0J6S366</accession>
<dbReference type="InterPro" id="IPR002524">
    <property type="entry name" value="Cation_efflux"/>
</dbReference>
<dbReference type="AlphaFoldDB" id="A0A0J6S366"/>
<dbReference type="GO" id="GO:0006829">
    <property type="term" value="P:zinc ion transport"/>
    <property type="evidence" value="ECO:0007669"/>
    <property type="project" value="InterPro"/>
</dbReference>
<evidence type="ECO:0000256" key="2">
    <source>
        <dbReference type="ARBA" id="ARBA00022448"/>
    </source>
</evidence>
<name>A0A0J6S366_9HYPH</name>
<evidence type="ECO:0000256" key="5">
    <source>
        <dbReference type="ARBA" id="ARBA00023136"/>
    </source>
</evidence>
<keyword evidence="2" id="KW-0813">Transport</keyword>
<dbReference type="Proteomes" id="UP000035929">
    <property type="component" value="Unassembled WGS sequence"/>
</dbReference>
<feature type="transmembrane region" description="Helical" evidence="7">
    <location>
        <begin position="75"/>
        <end position="96"/>
    </location>
</feature>
<dbReference type="EMBL" id="LABX01000200">
    <property type="protein sequence ID" value="KMO29625.1"/>
    <property type="molecule type" value="Genomic_DNA"/>
</dbReference>
<dbReference type="PATRIC" id="fig|270351.6.peg.2846"/>
<feature type="domain" description="Cation efflux protein transmembrane" evidence="8">
    <location>
        <begin position="11"/>
        <end position="223"/>
    </location>
</feature>
<dbReference type="PANTHER" id="PTHR13414">
    <property type="entry name" value="HUEL-CATION TRANSPORTER"/>
    <property type="match status" value="1"/>
</dbReference>
<dbReference type="Gene3D" id="3.30.70.1350">
    <property type="entry name" value="Cation efflux protein, cytoplasmic domain"/>
    <property type="match status" value="1"/>
</dbReference>
<dbReference type="OrthoDB" id="9806522at2"/>
<gene>
    <name evidence="9" type="ORF">VP06_24205</name>
</gene>
<dbReference type="SUPFAM" id="SSF160240">
    <property type="entry name" value="Cation efflux protein cytoplasmic domain-like"/>
    <property type="match status" value="1"/>
</dbReference>
<comment type="subcellular location">
    <subcellularLocation>
        <location evidence="1">Membrane</location>
        <topology evidence="1">Multi-pass membrane protein</topology>
    </subcellularLocation>
</comment>
<evidence type="ECO:0000259" key="8">
    <source>
        <dbReference type="Pfam" id="PF01545"/>
    </source>
</evidence>
<proteinExistence type="predicted"/>
<dbReference type="NCBIfam" id="TIGR01297">
    <property type="entry name" value="CDF"/>
    <property type="match status" value="1"/>
</dbReference>
<feature type="region of interest" description="Disordered" evidence="6">
    <location>
        <begin position="311"/>
        <end position="332"/>
    </location>
</feature>
<feature type="transmembrane region" description="Helical" evidence="7">
    <location>
        <begin position="7"/>
        <end position="29"/>
    </location>
</feature>
<evidence type="ECO:0000313" key="9">
    <source>
        <dbReference type="EMBL" id="KMO29625.1"/>
    </source>
</evidence>
<dbReference type="GO" id="GO:0008324">
    <property type="term" value="F:monoatomic cation transmembrane transporter activity"/>
    <property type="evidence" value="ECO:0007669"/>
    <property type="project" value="InterPro"/>
</dbReference>
<sequence length="332" mass="35006">MAHESSGAIYTAAGANLAIAVAKFAGAFFTGSSAMLAEGVHSVVDTANQILLLVGLKRAQKPADARFPFGYGREVYFYAFLVALLIFLGGGAFAVYEGIHKLQHPEPAADAVILGRTIPGSVVNLAILGFAVLAEGYSCFVALKAFWGEKGERPPITAIRRSKDPALFTVLVEDVAALTGLVVAFAGVILAEMLDKPAFDGLASIVIGLILIGMAIFLMIETHGLLVGEAAEPELVAGLHAIVRSEPGVDHVNEVLTQHLGPADILVNVSLDIDDRLNGGEVERLVGHLETRMKGLSSKVRRVFIEIQAKDSQAKDSQGHHGAAARPSDRVA</sequence>
<reference evidence="9 10" key="1">
    <citation type="submission" date="2015-03" db="EMBL/GenBank/DDBJ databases">
        <title>Genome sequencing of Methylobacterium aquaticum DSM16371 type strain.</title>
        <authorList>
            <person name="Chaudhry V."/>
            <person name="Patil P.B."/>
        </authorList>
    </citation>
    <scope>NUCLEOTIDE SEQUENCE [LARGE SCALE GENOMIC DNA]</scope>
    <source>
        <strain evidence="9 10">DSM 16371</strain>
    </source>
</reference>
<evidence type="ECO:0000256" key="1">
    <source>
        <dbReference type="ARBA" id="ARBA00004141"/>
    </source>
</evidence>
<dbReference type="Pfam" id="PF01545">
    <property type="entry name" value="Cation_efflux"/>
    <property type="match status" value="1"/>
</dbReference>
<dbReference type="InterPro" id="IPR058533">
    <property type="entry name" value="Cation_efflux_TM"/>
</dbReference>
<evidence type="ECO:0000313" key="10">
    <source>
        <dbReference type="Proteomes" id="UP000035929"/>
    </source>
</evidence>
<comment type="caution">
    <text evidence="9">The sequence shown here is derived from an EMBL/GenBank/DDBJ whole genome shotgun (WGS) entry which is preliminary data.</text>
</comment>
<dbReference type="InterPro" id="IPR040177">
    <property type="entry name" value="SLC30A9"/>
</dbReference>
<keyword evidence="5 7" id="KW-0472">Membrane</keyword>
<evidence type="ECO:0000256" key="3">
    <source>
        <dbReference type="ARBA" id="ARBA00022692"/>
    </source>
</evidence>
<dbReference type="SUPFAM" id="SSF161111">
    <property type="entry name" value="Cation efflux protein transmembrane domain-like"/>
    <property type="match status" value="1"/>
</dbReference>
<dbReference type="RefSeq" id="WP_048466343.1">
    <property type="nucleotide sequence ID" value="NZ_LABX01000200.1"/>
</dbReference>
<dbReference type="InterPro" id="IPR027469">
    <property type="entry name" value="Cation_efflux_TMD_sf"/>
</dbReference>
<dbReference type="PANTHER" id="PTHR13414:SF9">
    <property type="entry name" value="PROTON-COUPLED ZINC ANTIPORTER SLC30A9, MITOCHONDRIAL"/>
    <property type="match status" value="1"/>
</dbReference>